<dbReference type="GO" id="GO:0004672">
    <property type="term" value="F:protein kinase activity"/>
    <property type="evidence" value="ECO:0007669"/>
    <property type="project" value="InterPro"/>
</dbReference>
<name>F0ZQF7_DICPU</name>
<feature type="compositionally biased region" description="Low complexity" evidence="1">
    <location>
        <begin position="716"/>
        <end position="747"/>
    </location>
</feature>
<evidence type="ECO:0000313" key="4">
    <source>
        <dbReference type="Proteomes" id="UP000001064"/>
    </source>
</evidence>
<dbReference type="InParanoid" id="F0ZQF7"/>
<accession>F0ZQF7</accession>
<dbReference type="RefSeq" id="XP_003289646.1">
    <property type="nucleotide sequence ID" value="XM_003289598.1"/>
</dbReference>
<dbReference type="InterPro" id="IPR008271">
    <property type="entry name" value="Ser/Thr_kinase_AS"/>
</dbReference>
<evidence type="ECO:0000256" key="1">
    <source>
        <dbReference type="SAM" id="MobiDB-lite"/>
    </source>
</evidence>
<dbReference type="GeneID" id="10502923"/>
<evidence type="ECO:0000313" key="3">
    <source>
        <dbReference type="EMBL" id="EGC33820.1"/>
    </source>
</evidence>
<feature type="compositionally biased region" description="Low complexity" evidence="1">
    <location>
        <begin position="677"/>
        <end position="696"/>
    </location>
</feature>
<feature type="region of interest" description="Disordered" evidence="1">
    <location>
        <begin position="648"/>
        <end position="667"/>
    </location>
</feature>
<dbReference type="OMA" id="GGQANIY"/>
<feature type="region of interest" description="Disordered" evidence="1">
    <location>
        <begin position="281"/>
        <end position="300"/>
    </location>
</feature>
<feature type="domain" description="Protein kinase" evidence="2">
    <location>
        <begin position="792"/>
        <end position="1099"/>
    </location>
</feature>
<dbReference type="InterPro" id="IPR011009">
    <property type="entry name" value="Kinase-like_dom_sf"/>
</dbReference>
<feature type="compositionally biased region" description="Polar residues" evidence="1">
    <location>
        <begin position="697"/>
        <end position="706"/>
    </location>
</feature>
<dbReference type="OrthoDB" id="1103805at2759"/>
<dbReference type="KEGG" id="dpp:DICPUDRAFT_36123"/>
<dbReference type="FunCoup" id="F0ZQF7">
    <property type="interactions" value="722"/>
</dbReference>
<keyword evidence="4" id="KW-1185">Reference proteome</keyword>
<dbReference type="PROSITE" id="PS50011">
    <property type="entry name" value="PROTEIN_KINASE_DOM"/>
    <property type="match status" value="1"/>
</dbReference>
<reference evidence="4" key="1">
    <citation type="journal article" date="2011" name="Genome Biol.">
        <title>Comparative genomics of the social amoebae Dictyostelium discoideum and Dictyostelium purpureum.</title>
        <authorList>
            <consortium name="US DOE Joint Genome Institute (JGI-PGF)"/>
            <person name="Sucgang R."/>
            <person name="Kuo A."/>
            <person name="Tian X."/>
            <person name="Salerno W."/>
            <person name="Parikh A."/>
            <person name="Feasley C.L."/>
            <person name="Dalin E."/>
            <person name="Tu H."/>
            <person name="Huang E."/>
            <person name="Barry K."/>
            <person name="Lindquist E."/>
            <person name="Shapiro H."/>
            <person name="Bruce D."/>
            <person name="Schmutz J."/>
            <person name="Salamov A."/>
            <person name="Fey P."/>
            <person name="Gaudet P."/>
            <person name="Anjard C."/>
            <person name="Babu M.M."/>
            <person name="Basu S."/>
            <person name="Bushmanova Y."/>
            <person name="van der Wel H."/>
            <person name="Katoh-Kurasawa M."/>
            <person name="Dinh C."/>
            <person name="Coutinho P.M."/>
            <person name="Saito T."/>
            <person name="Elias M."/>
            <person name="Schaap P."/>
            <person name="Kay R.R."/>
            <person name="Henrissat B."/>
            <person name="Eichinger L."/>
            <person name="Rivero F."/>
            <person name="Putnam N.H."/>
            <person name="West C.M."/>
            <person name="Loomis W.F."/>
            <person name="Chisholm R.L."/>
            <person name="Shaulsky G."/>
            <person name="Strassmann J.E."/>
            <person name="Queller D.C."/>
            <person name="Kuspa A."/>
            <person name="Grigoriev I.V."/>
        </authorList>
    </citation>
    <scope>NUCLEOTIDE SEQUENCE [LARGE SCALE GENOMIC DNA]</scope>
    <source>
        <strain evidence="4">QSDP1</strain>
    </source>
</reference>
<organism evidence="3 4">
    <name type="scientific">Dictyostelium purpureum</name>
    <name type="common">Slime mold</name>
    <dbReference type="NCBI Taxonomy" id="5786"/>
    <lineage>
        <taxon>Eukaryota</taxon>
        <taxon>Amoebozoa</taxon>
        <taxon>Evosea</taxon>
        <taxon>Eumycetozoa</taxon>
        <taxon>Dictyostelia</taxon>
        <taxon>Dictyosteliales</taxon>
        <taxon>Dictyosteliaceae</taxon>
        <taxon>Dictyostelium</taxon>
    </lineage>
</organism>
<dbReference type="PANTHER" id="PTHR34495:SF4">
    <property type="entry name" value="UNC-51 LIKE AUTOPHAGY ACTIVATING KINASE 1A"/>
    <property type="match status" value="1"/>
</dbReference>
<dbReference type="Proteomes" id="UP000001064">
    <property type="component" value="Unassembled WGS sequence"/>
</dbReference>
<protein>
    <recommendedName>
        <fullName evidence="2">Protein kinase domain-containing protein</fullName>
    </recommendedName>
</protein>
<dbReference type="STRING" id="5786.F0ZQF7"/>
<gene>
    <name evidence="3" type="ORF">DICPUDRAFT_36123</name>
</gene>
<dbReference type="InterPro" id="IPR000719">
    <property type="entry name" value="Prot_kinase_dom"/>
</dbReference>
<dbReference type="SMART" id="SM00220">
    <property type="entry name" value="S_TKc"/>
    <property type="match status" value="1"/>
</dbReference>
<dbReference type="AlphaFoldDB" id="F0ZQF7"/>
<dbReference type="EMBL" id="GL871124">
    <property type="protein sequence ID" value="EGC33820.1"/>
    <property type="molecule type" value="Genomic_DNA"/>
</dbReference>
<dbReference type="VEuPathDB" id="AmoebaDB:DICPUDRAFT_36123"/>
<dbReference type="Gene3D" id="1.10.510.10">
    <property type="entry name" value="Transferase(Phosphotransferase) domain 1"/>
    <property type="match status" value="1"/>
</dbReference>
<dbReference type="Pfam" id="PF00069">
    <property type="entry name" value="Pkinase"/>
    <property type="match status" value="1"/>
</dbReference>
<sequence>MSDNLFLADINLPLLKWLTNLKLNRDLFSTARNQNLKSITEIYRDLQYNIIPPKDEELQNLWTSLYDLNNYFINSIDYNQIEKSLLSLKSKYRNVYLKGFYEICNWFNSLANEFDPNNFNSNEGVSNSNSSNNNPANKINDIINNLNSSRKLENKENSLKLLVSFEAYVPTVEEIKRIYCIENKEILIDKSNSLPADFKLFHSFSLLNLYVFLIIVVRIYKLINEIYKTSSPEIIQLTKEYSNQIKTLEEFLQFLKINNLFYVPNKKEVLLRYSTNIYNNDNNQTNNSSNNGNSNQNLNNLINNGNVSTSSLGSLGGLVNDQVKIFEFTEKELKYSKRYFNYNEFSIRPAELPSSLNNNEINNLIFYTTTSNNTFKMIHHKPIDIKPKIILSIYNNILSMSKIDNNINNNSGINSNGSNSSNNINSSFSSFNSSFSNLNLKDSINNEAGLDFGVNCEVNSNNKECFICRFRSDFLMVCSHCNNKLVCHLCSVNKTCWDCYFKEEQHYIPLEVVVKLEDRKFPRLIYLLLKSYSFRDLMNSLYQDKFERDTVISLKDRLTYKLHKTKLYNFHLVIPNNKNNGQFKEIKIFDDYSLIVSLRLLMNYILSNYIIDQSNTTSSNDLNDHIKNNNQNLLNNLINNSAQNLSYNSDINNNNNNNSSSSFVANDSDSNIDDDISSIGNSNTNNSMNSNTGGSNFNIKNNPFRKNSTGSGTGTRGSNNSNNSNNSRGDSNNHNNNNNHSHNNDNSTFKNKNIIVTIENPLIWSIEKFVLNVSEANIEIDSSLKIPFQFIKTEDTPFASGGQANIYMVKHIEWPVLSNFPSDSFVFKHFVENKDALQIEEDKERELYEEKIYYAYKTSEGIDNFKYNFSNIEQTDKKSLATLFYEEVDKLKKLQFSEYIIKMPAISDDDPNRRGMLLECAMGSLKTHLLEFRSWKLIIRFMMDICLGMMDIHRCQIIHRDLKPDNILVFETSSKNREEFGGLICKITDLGAGINNVLVHDNNFTSTFHTDDYVPEEYGKYHYDGVLVDIYSFGCTFFEMITKHRYQHKHPTPLHKDFLTTDFQYIPIRIKNLIASLVTDASQRKQSFEEVYYDLEDIYKNVIPGLPDIPLSIKVQSPHPLCKRCNPPK</sequence>
<dbReference type="SUPFAM" id="SSF56112">
    <property type="entry name" value="Protein kinase-like (PK-like)"/>
    <property type="match status" value="1"/>
</dbReference>
<dbReference type="CDD" id="cd00180">
    <property type="entry name" value="PKc"/>
    <property type="match status" value="1"/>
</dbReference>
<dbReference type="eggNOG" id="KOG0192">
    <property type="taxonomic scope" value="Eukaryota"/>
</dbReference>
<dbReference type="PROSITE" id="PS00108">
    <property type="entry name" value="PROTEIN_KINASE_ST"/>
    <property type="match status" value="1"/>
</dbReference>
<dbReference type="GO" id="GO:0005524">
    <property type="term" value="F:ATP binding"/>
    <property type="evidence" value="ECO:0007669"/>
    <property type="project" value="InterPro"/>
</dbReference>
<dbReference type="PANTHER" id="PTHR34495">
    <property type="entry name" value="UNC-51-LIKE AUTOPHAGY-ACTIVATING KINASE 1A"/>
    <property type="match status" value="1"/>
</dbReference>
<evidence type="ECO:0000259" key="2">
    <source>
        <dbReference type="PROSITE" id="PS50011"/>
    </source>
</evidence>
<proteinExistence type="predicted"/>
<feature type="region of interest" description="Disordered" evidence="1">
    <location>
        <begin position="674"/>
        <end position="748"/>
    </location>
</feature>